<dbReference type="InterPro" id="IPR053842">
    <property type="entry name" value="NikA-like"/>
</dbReference>
<organism evidence="2 3">
    <name type="scientific">Scytonema hofmannii FACHB-248</name>
    <dbReference type="NCBI Taxonomy" id="1842502"/>
    <lineage>
        <taxon>Bacteria</taxon>
        <taxon>Bacillati</taxon>
        <taxon>Cyanobacteriota</taxon>
        <taxon>Cyanophyceae</taxon>
        <taxon>Nostocales</taxon>
        <taxon>Scytonemataceae</taxon>
        <taxon>Scytonema</taxon>
    </lineage>
</organism>
<gene>
    <name evidence="2" type="ORF">H6G81_34065</name>
</gene>
<comment type="caution">
    <text evidence="2">The sequence shown here is derived from an EMBL/GenBank/DDBJ whole genome shotgun (WGS) entry which is preliminary data.</text>
</comment>
<dbReference type="Proteomes" id="UP000660380">
    <property type="component" value="Unassembled WGS sequence"/>
</dbReference>
<sequence>MQTDSQKKKKNKALSTTDETTTSKRTIRHPVSFSQLESEKIKQYAFNSKLSISEYLRRAGLRRKITTPLLKEQWQFYNQLAQLKLIANQLKLCLTATADNNDISNIVEQLEQLHSDIWTTTQQLLDIDRDMDDETETL</sequence>
<accession>A0ABR8H0N9</accession>
<protein>
    <recommendedName>
        <fullName evidence="4">Mobilization protein</fullName>
    </recommendedName>
</protein>
<dbReference type="Pfam" id="PF21983">
    <property type="entry name" value="NikA-like"/>
    <property type="match status" value="1"/>
</dbReference>
<dbReference type="RefSeq" id="WP_029630990.1">
    <property type="nucleotide sequence ID" value="NZ_JACJTA010000151.1"/>
</dbReference>
<keyword evidence="3" id="KW-1185">Reference proteome</keyword>
<evidence type="ECO:0000313" key="3">
    <source>
        <dbReference type="Proteomes" id="UP000660380"/>
    </source>
</evidence>
<evidence type="ECO:0000313" key="2">
    <source>
        <dbReference type="EMBL" id="MBD2609386.1"/>
    </source>
</evidence>
<evidence type="ECO:0008006" key="4">
    <source>
        <dbReference type="Google" id="ProtNLM"/>
    </source>
</evidence>
<feature type="region of interest" description="Disordered" evidence="1">
    <location>
        <begin position="1"/>
        <end position="24"/>
    </location>
</feature>
<evidence type="ECO:0000256" key="1">
    <source>
        <dbReference type="SAM" id="MobiDB-lite"/>
    </source>
</evidence>
<proteinExistence type="predicted"/>
<name>A0ABR8H0N9_9CYAN</name>
<reference evidence="2 3" key="1">
    <citation type="journal article" date="2020" name="ISME J.">
        <title>Comparative genomics reveals insights into cyanobacterial evolution and habitat adaptation.</title>
        <authorList>
            <person name="Chen M.Y."/>
            <person name="Teng W.K."/>
            <person name="Zhao L."/>
            <person name="Hu C.X."/>
            <person name="Zhou Y.K."/>
            <person name="Han B.P."/>
            <person name="Song L.R."/>
            <person name="Shu W.S."/>
        </authorList>
    </citation>
    <scope>NUCLEOTIDE SEQUENCE [LARGE SCALE GENOMIC DNA]</scope>
    <source>
        <strain evidence="2 3">FACHB-248</strain>
    </source>
</reference>
<dbReference type="EMBL" id="JACJTA010000151">
    <property type="protein sequence ID" value="MBD2609386.1"/>
    <property type="molecule type" value="Genomic_DNA"/>
</dbReference>